<dbReference type="AlphaFoldDB" id="A0A1J1J210"/>
<dbReference type="InterPro" id="IPR001199">
    <property type="entry name" value="Cyt_B5-like_heme/steroid-bd"/>
</dbReference>
<dbReference type="EMBL" id="CVRI01000066">
    <property type="protein sequence ID" value="CRL06368.1"/>
    <property type="molecule type" value="Genomic_DNA"/>
</dbReference>
<dbReference type="PANTHER" id="PTHR16740">
    <property type="entry name" value="CYTOCHROME B5-RELATED PROTEIN-RELATED"/>
    <property type="match status" value="1"/>
</dbReference>
<reference evidence="8 9" key="1">
    <citation type="submission" date="2015-04" db="EMBL/GenBank/DDBJ databases">
        <authorList>
            <person name="Syromyatnikov M.Y."/>
            <person name="Popov V.N."/>
        </authorList>
    </citation>
    <scope>NUCLEOTIDE SEQUENCE [LARGE SCALE GENOMIC DNA]</scope>
</reference>
<dbReference type="InterPro" id="IPR036400">
    <property type="entry name" value="Cyt_B5-like_heme/steroid_sf"/>
</dbReference>
<feature type="transmembrane region" description="Helical" evidence="6">
    <location>
        <begin position="140"/>
        <end position="159"/>
    </location>
</feature>
<dbReference type="InterPro" id="IPR018506">
    <property type="entry name" value="Cyt_B5_heme-BS"/>
</dbReference>
<dbReference type="PROSITE" id="PS00191">
    <property type="entry name" value="CYTOCHROME_B5_1"/>
    <property type="match status" value="1"/>
</dbReference>
<evidence type="ECO:0000256" key="2">
    <source>
        <dbReference type="ARBA" id="ARBA00022723"/>
    </source>
</evidence>
<organism evidence="8 9">
    <name type="scientific">Clunio marinus</name>
    <dbReference type="NCBI Taxonomy" id="568069"/>
    <lineage>
        <taxon>Eukaryota</taxon>
        <taxon>Metazoa</taxon>
        <taxon>Ecdysozoa</taxon>
        <taxon>Arthropoda</taxon>
        <taxon>Hexapoda</taxon>
        <taxon>Insecta</taxon>
        <taxon>Pterygota</taxon>
        <taxon>Neoptera</taxon>
        <taxon>Endopterygota</taxon>
        <taxon>Diptera</taxon>
        <taxon>Nematocera</taxon>
        <taxon>Chironomoidea</taxon>
        <taxon>Chironomidae</taxon>
        <taxon>Clunio</taxon>
    </lineage>
</organism>
<evidence type="ECO:0000256" key="3">
    <source>
        <dbReference type="ARBA" id="ARBA00023004"/>
    </source>
</evidence>
<keyword evidence="6" id="KW-0812">Transmembrane</keyword>
<gene>
    <name evidence="8" type="ORF">CLUMA_CG018984</name>
</gene>
<keyword evidence="2 6" id="KW-0479">Metal-binding</keyword>
<evidence type="ECO:0000313" key="9">
    <source>
        <dbReference type="Proteomes" id="UP000183832"/>
    </source>
</evidence>
<feature type="transmembrane region" description="Helical" evidence="6">
    <location>
        <begin position="215"/>
        <end position="235"/>
    </location>
</feature>
<keyword evidence="6" id="KW-0472">Membrane</keyword>
<evidence type="ECO:0000313" key="8">
    <source>
        <dbReference type="EMBL" id="CRL06368.1"/>
    </source>
</evidence>
<dbReference type="STRING" id="568069.A0A1J1J210"/>
<feature type="transmembrane region" description="Helical" evidence="6">
    <location>
        <begin position="165"/>
        <end position="188"/>
    </location>
</feature>
<comment type="similarity">
    <text evidence="6">Belongs to the cytochrome b5 family.</text>
</comment>
<comment type="caution">
    <text evidence="6">Lacks conserved residue(s) required for the propagation of feature annotation.</text>
</comment>
<dbReference type="SUPFAM" id="SSF55856">
    <property type="entry name" value="Cytochrome b5-like heme/steroid binding domain"/>
    <property type="match status" value="1"/>
</dbReference>
<keyword evidence="1 6" id="KW-0349">Heme</keyword>
<dbReference type="Pfam" id="PF00173">
    <property type="entry name" value="Cyt-b5"/>
    <property type="match status" value="1"/>
</dbReference>
<keyword evidence="3 6" id="KW-0408">Iron</keyword>
<dbReference type="PROSITE" id="PS50255">
    <property type="entry name" value="CYTOCHROME_B5_2"/>
    <property type="match status" value="1"/>
</dbReference>
<dbReference type="PRINTS" id="PR00363">
    <property type="entry name" value="CYTOCHROMEB5"/>
</dbReference>
<dbReference type="Gene3D" id="3.10.120.10">
    <property type="entry name" value="Cytochrome b5-like heme/steroid binding domain"/>
    <property type="match status" value="1"/>
</dbReference>
<dbReference type="OrthoDB" id="260519at2759"/>
<dbReference type="PANTHER" id="PTHR16740:SF1">
    <property type="entry name" value="CYTOCHROME B5-RELATED PROTEIN-RELATED"/>
    <property type="match status" value="1"/>
</dbReference>
<dbReference type="FunFam" id="3.10.120.10:FF:000020">
    <property type="entry name" value="Cytochrome b5-related protein"/>
    <property type="match status" value="1"/>
</dbReference>
<evidence type="ECO:0000259" key="7">
    <source>
        <dbReference type="PROSITE" id="PS50255"/>
    </source>
</evidence>
<evidence type="ECO:0000256" key="5">
    <source>
        <dbReference type="ARBA" id="ARBA00073492"/>
    </source>
</evidence>
<evidence type="ECO:0000256" key="6">
    <source>
        <dbReference type="RuleBase" id="RU362121"/>
    </source>
</evidence>
<sequence>MSEDGQNKHTTILRKYPTYRDDFVNGSWKWIEGRQMDDNAEGLWRVHDKLYDLKKFVTAHPGGSEWLTLTKGLDITEAFEAYHLTENASNILQKYFVKDAELPRNYKFTFKDDGFYRTLKRRATKVYENMDKSSLWKSKIISDLNLFLYFFASLMFVRMRGIQSIKVIFGILAPLSCVTLMGTSHNFIHVRNNWRMYLSALIGVNMREWRVFHAFRCYCLVVIAQYQLFIHWNWIEIIGSLMFSSISVNAGHHGKTIVHEGDEFKELDFGIYQISAVIDRKEANSNIFMSLTHFGNHLLHHMFPGLDHSLLPEFRAVLFETMNDFKEELREFSLLDGVIAQFQQLETRFINDLNSEHN</sequence>
<proteinExistence type="inferred from homology"/>
<evidence type="ECO:0000256" key="1">
    <source>
        <dbReference type="ARBA" id="ARBA00022617"/>
    </source>
</evidence>
<dbReference type="GO" id="GO:0046872">
    <property type="term" value="F:metal ion binding"/>
    <property type="evidence" value="ECO:0007669"/>
    <property type="project" value="UniProtKB-UniRule"/>
</dbReference>
<dbReference type="Proteomes" id="UP000183832">
    <property type="component" value="Unassembled WGS sequence"/>
</dbReference>
<protein>
    <recommendedName>
        <fullName evidence="5">Cytochrome b5-related protein</fullName>
    </recommendedName>
</protein>
<keyword evidence="9" id="KW-1185">Reference proteome</keyword>
<dbReference type="InterPro" id="IPR053100">
    <property type="entry name" value="Cytochrome_b5-related"/>
</dbReference>
<accession>A0A1J1J210</accession>
<dbReference type="GO" id="GO:0020037">
    <property type="term" value="F:heme binding"/>
    <property type="evidence" value="ECO:0007669"/>
    <property type="project" value="UniProtKB-UniRule"/>
</dbReference>
<keyword evidence="6" id="KW-1133">Transmembrane helix</keyword>
<feature type="domain" description="Cytochrome b5 heme-binding" evidence="7">
    <location>
        <begin position="1"/>
        <end position="101"/>
    </location>
</feature>
<comment type="function">
    <text evidence="4">May play a role in muscle cell metabolism.</text>
</comment>
<evidence type="ECO:0000256" key="4">
    <source>
        <dbReference type="ARBA" id="ARBA00055674"/>
    </source>
</evidence>
<name>A0A1J1J210_9DIPT</name>